<dbReference type="InterPro" id="IPR011992">
    <property type="entry name" value="EF-hand-dom_pair"/>
</dbReference>
<gene>
    <name evidence="7" type="primary">cdc31</name>
    <name evidence="6" type="ORF">SJAG_01760</name>
</gene>
<dbReference type="InterPro" id="IPR050230">
    <property type="entry name" value="CALM/Myosin/TropC-like"/>
</dbReference>
<feature type="domain" description="EF-hand" evidence="5">
    <location>
        <begin position="107"/>
        <end position="142"/>
    </location>
</feature>
<evidence type="ECO:0000256" key="1">
    <source>
        <dbReference type="ARBA" id="ARBA00022723"/>
    </source>
</evidence>
<dbReference type="Pfam" id="PF13499">
    <property type="entry name" value="EF-hand_7"/>
    <property type="match status" value="2"/>
</dbReference>
<dbReference type="PANTHER" id="PTHR23048:SF48">
    <property type="entry name" value="CENTRIN 3"/>
    <property type="match status" value="1"/>
</dbReference>
<dbReference type="RefSeq" id="XP_002173001.1">
    <property type="nucleotide sequence ID" value="XM_002172965.2"/>
</dbReference>
<dbReference type="GO" id="GO:1903087">
    <property type="term" value="P:mitotic spindle pole body duplication"/>
    <property type="evidence" value="ECO:0007669"/>
    <property type="project" value="EnsemblFungi"/>
</dbReference>
<evidence type="ECO:0000256" key="3">
    <source>
        <dbReference type="ARBA" id="ARBA00022837"/>
    </source>
</evidence>
<dbReference type="InterPro" id="IPR002048">
    <property type="entry name" value="EF_hand_dom"/>
</dbReference>
<dbReference type="PROSITE" id="PS00018">
    <property type="entry name" value="EF_HAND_1"/>
    <property type="match status" value="2"/>
</dbReference>
<dbReference type="OMA" id="EFFMIMK"/>
<dbReference type="InterPro" id="IPR018247">
    <property type="entry name" value="EF_Hand_1_Ca_BS"/>
</dbReference>
<dbReference type="HOGENOM" id="CLU_061288_18_1_1"/>
<dbReference type="GO" id="GO:1990395">
    <property type="term" value="P:meiotic spindle pole body organization"/>
    <property type="evidence" value="ECO:0007669"/>
    <property type="project" value="EnsemblFungi"/>
</dbReference>
<accession>B6JYU0</accession>
<name>B6JYU0_SCHJY</name>
<proteinExistence type="predicted"/>
<keyword evidence="2" id="KW-0677">Repeat</keyword>
<dbReference type="GO" id="GO:0030474">
    <property type="term" value="P:spindle pole body duplication"/>
    <property type="evidence" value="ECO:0000318"/>
    <property type="project" value="GO_Central"/>
</dbReference>
<dbReference type="GO" id="GO:0035974">
    <property type="term" value="C:meiotic spindle pole body"/>
    <property type="evidence" value="ECO:0007669"/>
    <property type="project" value="EnsemblFungi"/>
</dbReference>
<dbReference type="GO" id="GO:0005825">
    <property type="term" value="C:half bridge of spindle pole body"/>
    <property type="evidence" value="ECO:0000318"/>
    <property type="project" value="GO_Central"/>
</dbReference>
<dbReference type="GeneID" id="7048190"/>
<dbReference type="GO" id="GO:0005509">
    <property type="term" value="F:calcium ion binding"/>
    <property type="evidence" value="ECO:0000318"/>
    <property type="project" value="GO_Central"/>
</dbReference>
<dbReference type="EMBL" id="KE651168">
    <property type="protein sequence ID" value="EEB06708.1"/>
    <property type="molecule type" value="Genomic_DNA"/>
</dbReference>
<dbReference type="PANTHER" id="PTHR23048">
    <property type="entry name" value="MYOSIN LIGHT CHAIN 1, 3"/>
    <property type="match status" value="1"/>
</dbReference>
<dbReference type="GO" id="GO:0008017">
    <property type="term" value="F:microtubule binding"/>
    <property type="evidence" value="ECO:0000318"/>
    <property type="project" value="GO_Central"/>
</dbReference>
<evidence type="ECO:0000256" key="4">
    <source>
        <dbReference type="ARBA" id="ARBA00070017"/>
    </source>
</evidence>
<dbReference type="STRING" id="402676.B6JYU0"/>
<keyword evidence="3" id="KW-0106">Calcium</keyword>
<dbReference type="VEuPathDB" id="FungiDB:SJAG_01760"/>
<dbReference type="FunFam" id="1.10.238.10:FF:000077">
    <property type="entry name" value="Centrin 1"/>
    <property type="match status" value="1"/>
</dbReference>
<feature type="domain" description="EF-hand" evidence="5">
    <location>
        <begin position="143"/>
        <end position="176"/>
    </location>
</feature>
<sequence>MFANSRIKRRSRASSPTATRLAAYPAARVEISEEQRQDIKEAFELFDSDKDHAIDYHELRAAMRALGFEAQKSEVLKIIRDFDKTGKGLLQMDDFIRVMSEKIAERDPLDEIKRAFELFDDDGTGKISLRNLRRVAKELNENIDDQELEAMIEEFDLDQDGEINEQEFIAIMMDDS</sequence>
<dbReference type="JaponicusDB" id="SJAG_01760">
    <property type="gene designation" value="cdc31"/>
</dbReference>
<dbReference type="GO" id="GO:0000226">
    <property type="term" value="P:microtubule cytoskeleton organization"/>
    <property type="evidence" value="ECO:0000318"/>
    <property type="project" value="GO_Central"/>
</dbReference>
<dbReference type="OrthoDB" id="343296at2759"/>
<feature type="domain" description="EF-hand" evidence="5">
    <location>
        <begin position="34"/>
        <end position="69"/>
    </location>
</feature>
<dbReference type="SMART" id="SM00054">
    <property type="entry name" value="EFh"/>
    <property type="match status" value="4"/>
</dbReference>
<evidence type="ECO:0000256" key="2">
    <source>
        <dbReference type="ARBA" id="ARBA00022737"/>
    </source>
</evidence>
<dbReference type="CDD" id="cd00051">
    <property type="entry name" value="EFh"/>
    <property type="match status" value="1"/>
</dbReference>
<organism evidence="6 8">
    <name type="scientific">Schizosaccharomyces japonicus (strain yFS275 / FY16936)</name>
    <name type="common">Fission yeast</name>
    <dbReference type="NCBI Taxonomy" id="402676"/>
    <lineage>
        <taxon>Eukaryota</taxon>
        <taxon>Fungi</taxon>
        <taxon>Dikarya</taxon>
        <taxon>Ascomycota</taxon>
        <taxon>Taphrinomycotina</taxon>
        <taxon>Schizosaccharomycetes</taxon>
        <taxon>Schizosaccharomycetales</taxon>
        <taxon>Schizosaccharomycetaceae</taxon>
        <taxon>Schizosaccharomyces</taxon>
    </lineage>
</organism>
<dbReference type="PROSITE" id="PS50222">
    <property type="entry name" value="EF_HAND_2"/>
    <property type="match status" value="4"/>
</dbReference>
<evidence type="ECO:0000259" key="5">
    <source>
        <dbReference type="PROSITE" id="PS50222"/>
    </source>
</evidence>
<dbReference type="SUPFAM" id="SSF47473">
    <property type="entry name" value="EF-hand"/>
    <property type="match status" value="1"/>
</dbReference>
<reference evidence="6 8" key="1">
    <citation type="journal article" date="2011" name="Science">
        <title>Comparative functional genomics of the fission yeasts.</title>
        <authorList>
            <person name="Rhind N."/>
            <person name="Chen Z."/>
            <person name="Yassour M."/>
            <person name="Thompson D.A."/>
            <person name="Haas B.J."/>
            <person name="Habib N."/>
            <person name="Wapinski I."/>
            <person name="Roy S."/>
            <person name="Lin M.F."/>
            <person name="Heiman D.I."/>
            <person name="Young S.K."/>
            <person name="Furuya K."/>
            <person name="Guo Y."/>
            <person name="Pidoux A."/>
            <person name="Chen H.M."/>
            <person name="Robbertse B."/>
            <person name="Goldberg J.M."/>
            <person name="Aoki K."/>
            <person name="Bayne E.H."/>
            <person name="Berlin A.M."/>
            <person name="Desjardins C.A."/>
            <person name="Dobbs E."/>
            <person name="Dukaj L."/>
            <person name="Fan L."/>
            <person name="FitzGerald M.G."/>
            <person name="French C."/>
            <person name="Gujja S."/>
            <person name="Hansen K."/>
            <person name="Keifenheim D."/>
            <person name="Levin J.Z."/>
            <person name="Mosher R.A."/>
            <person name="Mueller C.A."/>
            <person name="Pfiffner J."/>
            <person name="Priest M."/>
            <person name="Russ C."/>
            <person name="Smialowska A."/>
            <person name="Swoboda P."/>
            <person name="Sykes S.M."/>
            <person name="Vaughn M."/>
            <person name="Vengrova S."/>
            <person name="Yoder R."/>
            <person name="Zeng Q."/>
            <person name="Allshire R."/>
            <person name="Baulcombe D."/>
            <person name="Birren B.W."/>
            <person name="Brown W."/>
            <person name="Ekwall K."/>
            <person name="Kellis M."/>
            <person name="Leatherwood J."/>
            <person name="Levin H."/>
            <person name="Margalit H."/>
            <person name="Martienssen R."/>
            <person name="Nieduszynski C.A."/>
            <person name="Spatafora J.W."/>
            <person name="Friedman N."/>
            <person name="Dalgaard J.Z."/>
            <person name="Baumann P."/>
            <person name="Niki H."/>
            <person name="Regev A."/>
            <person name="Nusbaum C."/>
        </authorList>
    </citation>
    <scope>NUCLEOTIDE SEQUENCE [LARGE SCALE GENOMIC DNA]</scope>
    <source>
        <strain evidence="8">yFS275 / FY16936</strain>
    </source>
</reference>
<keyword evidence="8" id="KW-1185">Reference proteome</keyword>
<evidence type="ECO:0000313" key="6">
    <source>
        <dbReference type="EMBL" id="EEB06708.1"/>
    </source>
</evidence>
<keyword evidence="1" id="KW-0479">Metal-binding</keyword>
<protein>
    <recommendedName>
        <fullName evidence="4">Cell division control protein 31</fullName>
    </recommendedName>
</protein>
<evidence type="ECO:0000313" key="8">
    <source>
        <dbReference type="Proteomes" id="UP000001744"/>
    </source>
</evidence>
<dbReference type="GO" id="GO:0044732">
    <property type="term" value="C:mitotic spindle pole body"/>
    <property type="evidence" value="ECO:0000318"/>
    <property type="project" value="GO_Central"/>
</dbReference>
<dbReference type="Proteomes" id="UP000001744">
    <property type="component" value="Unassembled WGS sequence"/>
</dbReference>
<dbReference type="eggNOG" id="KOG0028">
    <property type="taxonomic scope" value="Eukaryota"/>
</dbReference>
<evidence type="ECO:0000313" key="7">
    <source>
        <dbReference type="JaponicusDB" id="SJAG_01760"/>
    </source>
</evidence>
<dbReference type="GO" id="GO:0061496">
    <property type="term" value="C:half bridge of mitotic spindle pole body"/>
    <property type="evidence" value="ECO:0007669"/>
    <property type="project" value="EnsemblFungi"/>
</dbReference>
<feature type="domain" description="EF-hand" evidence="5">
    <location>
        <begin position="70"/>
        <end position="105"/>
    </location>
</feature>
<dbReference type="Gene3D" id="1.10.238.10">
    <property type="entry name" value="EF-hand"/>
    <property type="match status" value="2"/>
</dbReference>
<dbReference type="AlphaFoldDB" id="B6JYU0"/>